<keyword evidence="2" id="KW-0732">Signal</keyword>
<evidence type="ECO:0000256" key="1">
    <source>
        <dbReference type="SAM" id="MobiDB-lite"/>
    </source>
</evidence>
<feature type="compositionally biased region" description="Acidic residues" evidence="1">
    <location>
        <begin position="192"/>
        <end position="201"/>
    </location>
</feature>
<proteinExistence type="predicted"/>
<feature type="compositionally biased region" description="Gly residues" evidence="1">
    <location>
        <begin position="202"/>
        <end position="215"/>
    </location>
</feature>
<evidence type="ECO:0000256" key="2">
    <source>
        <dbReference type="SAM" id="SignalP"/>
    </source>
</evidence>
<feature type="chain" id="PRO_5046510854" evidence="2">
    <location>
        <begin position="24"/>
        <end position="234"/>
    </location>
</feature>
<gene>
    <name evidence="3" type="ORF">RM779_22795</name>
</gene>
<reference evidence="4" key="1">
    <citation type="submission" date="2023-07" db="EMBL/GenBank/DDBJ databases">
        <title>30 novel species of actinomycetes from the DSMZ collection.</title>
        <authorList>
            <person name="Nouioui I."/>
        </authorList>
    </citation>
    <scope>NUCLEOTIDE SEQUENCE [LARGE SCALE GENOMIC DNA]</scope>
    <source>
        <strain evidence="4">DSM 41886</strain>
    </source>
</reference>
<feature type="signal peptide" evidence="2">
    <location>
        <begin position="1"/>
        <end position="23"/>
    </location>
</feature>
<accession>A0ABU2S8U0</accession>
<dbReference type="RefSeq" id="WP_311619608.1">
    <property type="nucleotide sequence ID" value="NZ_JAVREV010000013.1"/>
</dbReference>
<protein>
    <submittedName>
        <fullName evidence="3">Small secreted protein</fullName>
    </submittedName>
</protein>
<organism evidence="3 4">
    <name type="scientific">Streptomyces johnsoniae</name>
    <dbReference type="NCBI Taxonomy" id="3075532"/>
    <lineage>
        <taxon>Bacteria</taxon>
        <taxon>Bacillati</taxon>
        <taxon>Actinomycetota</taxon>
        <taxon>Actinomycetes</taxon>
        <taxon>Kitasatosporales</taxon>
        <taxon>Streptomycetaceae</taxon>
        <taxon>Streptomyces</taxon>
    </lineage>
</organism>
<keyword evidence="4" id="KW-1185">Reference proteome</keyword>
<dbReference type="EMBL" id="JAVREV010000013">
    <property type="protein sequence ID" value="MDT0445404.1"/>
    <property type="molecule type" value="Genomic_DNA"/>
</dbReference>
<dbReference type="Proteomes" id="UP001183615">
    <property type="component" value="Unassembled WGS sequence"/>
</dbReference>
<sequence>MNKKLAVTLSGGAALLLTLTACGGDDNEEVDRWAASVCDGLQPQVERIQSAYAAIAEVSEGNRSPEEVQEADSAAYQDISEAYAGIADVVDEAGAPPVDEGEQVREDAVAALNDLSTSFAGLKEEVDALDTSDQAAFAEGLGEIVPRLEELGQSGNEALNQLESGELGEALGRQDGCQPPSPSPDGGSGDGSGDDSGDDSGDGAGQEGADGGQGEQDGAPEDEQEAGGAADEGE</sequence>
<dbReference type="PROSITE" id="PS51257">
    <property type="entry name" value="PROKAR_LIPOPROTEIN"/>
    <property type="match status" value="1"/>
</dbReference>
<comment type="caution">
    <text evidence="3">The sequence shown here is derived from an EMBL/GenBank/DDBJ whole genome shotgun (WGS) entry which is preliminary data.</text>
</comment>
<evidence type="ECO:0000313" key="4">
    <source>
        <dbReference type="Proteomes" id="UP001183615"/>
    </source>
</evidence>
<evidence type="ECO:0000313" key="3">
    <source>
        <dbReference type="EMBL" id="MDT0445404.1"/>
    </source>
</evidence>
<name>A0ABU2S8U0_9ACTN</name>
<feature type="compositionally biased region" description="Acidic residues" evidence="1">
    <location>
        <begin position="218"/>
        <end position="234"/>
    </location>
</feature>
<feature type="region of interest" description="Disordered" evidence="1">
    <location>
        <begin position="155"/>
        <end position="234"/>
    </location>
</feature>